<evidence type="ECO:0000259" key="1">
    <source>
        <dbReference type="Pfam" id="PF13387"/>
    </source>
</evidence>
<feature type="domain" description="Lnb N-terminal periplasmic" evidence="1">
    <location>
        <begin position="225"/>
        <end position="394"/>
    </location>
</feature>
<dbReference type="AlphaFoldDB" id="A0A0A0EPC0"/>
<protein>
    <submittedName>
        <fullName evidence="3">Uncharacterized protein</fullName>
    </submittedName>
</protein>
<dbReference type="GO" id="GO:0008237">
    <property type="term" value="F:metallopeptidase activity"/>
    <property type="evidence" value="ECO:0007669"/>
    <property type="project" value="InterPro"/>
</dbReference>
<dbReference type="STRING" id="1122185.N792_06370"/>
<dbReference type="Pfam" id="PF13387">
    <property type="entry name" value="Lnb_N"/>
    <property type="match status" value="1"/>
</dbReference>
<evidence type="ECO:0000313" key="3">
    <source>
        <dbReference type="EMBL" id="KGM51968.1"/>
    </source>
</evidence>
<evidence type="ECO:0000313" key="4">
    <source>
        <dbReference type="Proteomes" id="UP000030017"/>
    </source>
</evidence>
<proteinExistence type="predicted"/>
<comment type="caution">
    <text evidence="3">The sequence shown here is derived from an EMBL/GenBank/DDBJ whole genome shotgun (WGS) entry which is preliminary data.</text>
</comment>
<keyword evidence="4" id="KW-1185">Reference proteome</keyword>
<reference evidence="3 4" key="1">
    <citation type="submission" date="2013-08" db="EMBL/GenBank/DDBJ databases">
        <title>Genome sequencing of Lysobacter.</title>
        <authorList>
            <person name="Zhang S."/>
            <person name="Wang G."/>
        </authorList>
    </citation>
    <scope>NUCLEOTIDE SEQUENCE [LARGE SCALE GENOMIC DNA]</scope>
    <source>
        <strain evidence="3 4">Ko07</strain>
    </source>
</reference>
<dbReference type="Gene3D" id="3.40.390.10">
    <property type="entry name" value="Collagenase (Catalytic Domain)"/>
    <property type="match status" value="1"/>
</dbReference>
<dbReference type="InterPro" id="IPR057166">
    <property type="entry name" value="DUF7844"/>
</dbReference>
<accession>A0A0A0EPC0</accession>
<dbReference type="eggNOG" id="COG3228">
    <property type="taxonomic scope" value="Bacteria"/>
</dbReference>
<gene>
    <name evidence="3" type="ORF">N792_06370</name>
</gene>
<sequence length="608" mass="67941">MLISPWLPARAALQLQLDTTALTPAQSHASQRLLDDAMSRLPQRFKAELDRQIPVRWSDALPDAVSGRAERSALLLNRRWLPALDGADVVPAAGGREPREELLATVLHELAHFHDRQHRLSADPRLLDLAGWQVKVKRLGARQSRNPFSDRSPDVHELTSPREFVAVNFEYFLLDPDYACRRPALYRHFNAVFDWSPAHPDCAGDLVHVSAGNDADGAGTAGALGRIDPRRVYAVEYLLAEGNDEPMSRWGHSMLRLVVCAPGREPGPGCRLDLQHHLVLSFRAFVNDVQLSSWRGLSGSYPSRLFVLPLSQVVEEYTRDQLRGLQSIPLALEREEIQTLLERAGQLHWSYDGRYYFVSNNCAVETFKLLHDGVPRLAQARLGAITPTGLLKRLHRRRVADIGVLDDAHEARRLGYRFDSLQERFQAMFAVVRQELPLPQTGVEDWLSLPAEQRRGWFGDAGMRATAALLLLEEAALRRQILLAQQELKRRYLVADSARAAAGGDLGQADASLRQILQDSGFLSRPAELLAAREGYGLPQPTELASLATETAQRQLRLADLNDRLAAQVRDLLDPPTRTNLDEAQANINALSERLRALHRESGGLELP</sequence>
<feature type="domain" description="DUF7844" evidence="2">
    <location>
        <begin position="115"/>
        <end position="201"/>
    </location>
</feature>
<dbReference type="InterPro" id="IPR025178">
    <property type="entry name" value="Lnb_N"/>
</dbReference>
<name>A0A0A0EPC0_9GAMM</name>
<dbReference type="InterPro" id="IPR024079">
    <property type="entry name" value="MetalloPept_cat_dom_sf"/>
</dbReference>
<dbReference type="Pfam" id="PF25226">
    <property type="entry name" value="DUF7844"/>
    <property type="match status" value="1"/>
</dbReference>
<dbReference type="EMBL" id="AVPS01000004">
    <property type="protein sequence ID" value="KGM51968.1"/>
    <property type="molecule type" value="Genomic_DNA"/>
</dbReference>
<dbReference type="Proteomes" id="UP000030017">
    <property type="component" value="Unassembled WGS sequence"/>
</dbReference>
<organism evidence="3 4">
    <name type="scientific">Lysobacter concretionis Ko07 = DSM 16239</name>
    <dbReference type="NCBI Taxonomy" id="1122185"/>
    <lineage>
        <taxon>Bacteria</taxon>
        <taxon>Pseudomonadati</taxon>
        <taxon>Pseudomonadota</taxon>
        <taxon>Gammaproteobacteria</taxon>
        <taxon>Lysobacterales</taxon>
        <taxon>Lysobacteraceae</taxon>
        <taxon>Novilysobacter</taxon>
    </lineage>
</organism>
<evidence type="ECO:0000259" key="2">
    <source>
        <dbReference type="Pfam" id="PF25226"/>
    </source>
</evidence>